<organism evidence="9 10">
    <name type="scientific">Aquimarina celericrescens</name>
    <dbReference type="NCBI Taxonomy" id="1964542"/>
    <lineage>
        <taxon>Bacteria</taxon>
        <taxon>Pseudomonadati</taxon>
        <taxon>Bacteroidota</taxon>
        <taxon>Flavobacteriia</taxon>
        <taxon>Flavobacteriales</taxon>
        <taxon>Flavobacteriaceae</taxon>
        <taxon>Aquimarina</taxon>
    </lineage>
</organism>
<evidence type="ECO:0000256" key="6">
    <source>
        <dbReference type="SAM" id="Phobius"/>
    </source>
</evidence>
<evidence type="ECO:0000256" key="7">
    <source>
        <dbReference type="SAM" id="SignalP"/>
    </source>
</evidence>
<feature type="repeat" description="TPR" evidence="4">
    <location>
        <begin position="72"/>
        <end position="105"/>
    </location>
</feature>
<dbReference type="InterPro" id="IPR018060">
    <property type="entry name" value="HTH_AraC"/>
</dbReference>
<dbReference type="InterPro" id="IPR018062">
    <property type="entry name" value="HTH_AraC-typ_CS"/>
</dbReference>
<dbReference type="Gene3D" id="1.10.10.60">
    <property type="entry name" value="Homeodomain-like"/>
    <property type="match status" value="1"/>
</dbReference>
<keyword evidence="1" id="KW-0805">Transcription regulation</keyword>
<proteinExistence type="predicted"/>
<evidence type="ECO:0000259" key="8">
    <source>
        <dbReference type="PROSITE" id="PS01124"/>
    </source>
</evidence>
<dbReference type="PANTHER" id="PTHR43280">
    <property type="entry name" value="ARAC-FAMILY TRANSCRIPTIONAL REGULATOR"/>
    <property type="match status" value="1"/>
</dbReference>
<feature type="domain" description="HTH araC/xylS-type" evidence="8">
    <location>
        <begin position="433"/>
        <end position="537"/>
    </location>
</feature>
<gene>
    <name evidence="9" type="ORF">ACFSJT_09365</name>
</gene>
<dbReference type="InterPro" id="IPR011990">
    <property type="entry name" value="TPR-like_helical_dom_sf"/>
</dbReference>
<dbReference type="PROSITE" id="PS50293">
    <property type="entry name" value="TPR_REGION"/>
    <property type="match status" value="1"/>
</dbReference>
<dbReference type="PRINTS" id="PR00032">
    <property type="entry name" value="HTHARAC"/>
</dbReference>
<dbReference type="PANTHER" id="PTHR43280:SF29">
    <property type="entry name" value="ARAC-FAMILY TRANSCRIPTIONAL REGULATOR"/>
    <property type="match status" value="1"/>
</dbReference>
<dbReference type="SUPFAM" id="SSF48452">
    <property type="entry name" value="TPR-like"/>
    <property type="match status" value="2"/>
</dbReference>
<evidence type="ECO:0000256" key="1">
    <source>
        <dbReference type="ARBA" id="ARBA00023015"/>
    </source>
</evidence>
<dbReference type="SMART" id="SM00028">
    <property type="entry name" value="TPR"/>
    <property type="match status" value="5"/>
</dbReference>
<feature type="coiled-coil region" evidence="5">
    <location>
        <begin position="316"/>
        <end position="343"/>
    </location>
</feature>
<feature type="signal peptide" evidence="7">
    <location>
        <begin position="1"/>
        <end position="20"/>
    </location>
</feature>
<evidence type="ECO:0000256" key="5">
    <source>
        <dbReference type="SAM" id="Coils"/>
    </source>
</evidence>
<keyword evidence="4" id="KW-0802">TPR repeat</keyword>
<dbReference type="Pfam" id="PF13374">
    <property type="entry name" value="TPR_10"/>
    <property type="match status" value="1"/>
</dbReference>
<dbReference type="Gene3D" id="1.25.40.10">
    <property type="entry name" value="Tetratricopeptide repeat domain"/>
    <property type="match status" value="2"/>
</dbReference>
<evidence type="ECO:0000313" key="9">
    <source>
        <dbReference type="EMBL" id="MFD2187000.1"/>
    </source>
</evidence>
<comment type="caution">
    <text evidence="9">The sequence shown here is derived from an EMBL/GenBank/DDBJ whole genome shotgun (WGS) entry which is preliminary data.</text>
</comment>
<feature type="transmembrane region" description="Helical" evidence="6">
    <location>
        <begin position="346"/>
        <end position="366"/>
    </location>
</feature>
<evidence type="ECO:0000256" key="4">
    <source>
        <dbReference type="PROSITE-ProRule" id="PRU00339"/>
    </source>
</evidence>
<dbReference type="PROSITE" id="PS50005">
    <property type="entry name" value="TPR"/>
    <property type="match status" value="1"/>
</dbReference>
<dbReference type="InterPro" id="IPR009057">
    <property type="entry name" value="Homeodomain-like_sf"/>
</dbReference>
<keyword evidence="6" id="KW-0472">Membrane</keyword>
<dbReference type="RefSeq" id="WP_378319999.1">
    <property type="nucleotide sequence ID" value="NZ_JBHUHY010000007.1"/>
</dbReference>
<dbReference type="SUPFAM" id="SSF46689">
    <property type="entry name" value="Homeodomain-like"/>
    <property type="match status" value="1"/>
</dbReference>
<feature type="chain" id="PRO_5046047648" evidence="7">
    <location>
        <begin position="21"/>
        <end position="539"/>
    </location>
</feature>
<dbReference type="InterPro" id="IPR019734">
    <property type="entry name" value="TPR_rpt"/>
</dbReference>
<accession>A0ABW5AWY7</accession>
<dbReference type="PROSITE" id="PS01124">
    <property type="entry name" value="HTH_ARAC_FAMILY_2"/>
    <property type="match status" value="1"/>
</dbReference>
<keyword evidence="7" id="KW-0732">Signal</keyword>
<dbReference type="Pfam" id="PF12833">
    <property type="entry name" value="HTH_18"/>
    <property type="match status" value="1"/>
</dbReference>
<evidence type="ECO:0000256" key="3">
    <source>
        <dbReference type="ARBA" id="ARBA00023163"/>
    </source>
</evidence>
<protein>
    <submittedName>
        <fullName evidence="9">Helix-turn-helix domain-containing protein</fullName>
    </submittedName>
</protein>
<dbReference type="InterPro" id="IPR020449">
    <property type="entry name" value="Tscrpt_reg_AraC-type_HTH"/>
</dbReference>
<evidence type="ECO:0000313" key="10">
    <source>
        <dbReference type="Proteomes" id="UP001597344"/>
    </source>
</evidence>
<keyword evidence="6" id="KW-0812">Transmembrane</keyword>
<keyword evidence="10" id="KW-1185">Reference proteome</keyword>
<dbReference type="SMART" id="SM00342">
    <property type="entry name" value="HTH_ARAC"/>
    <property type="match status" value="1"/>
</dbReference>
<keyword evidence="3" id="KW-0804">Transcription</keyword>
<keyword evidence="5" id="KW-0175">Coiled coil</keyword>
<dbReference type="EMBL" id="JBHUHY010000007">
    <property type="protein sequence ID" value="MFD2187000.1"/>
    <property type="molecule type" value="Genomic_DNA"/>
</dbReference>
<keyword evidence="2" id="KW-0238">DNA-binding</keyword>
<reference evidence="10" key="1">
    <citation type="journal article" date="2019" name="Int. J. Syst. Evol. Microbiol.">
        <title>The Global Catalogue of Microorganisms (GCM) 10K type strain sequencing project: providing services to taxonomists for standard genome sequencing and annotation.</title>
        <authorList>
            <consortium name="The Broad Institute Genomics Platform"/>
            <consortium name="The Broad Institute Genome Sequencing Center for Infectious Disease"/>
            <person name="Wu L."/>
            <person name="Ma J."/>
        </authorList>
    </citation>
    <scope>NUCLEOTIDE SEQUENCE [LARGE SCALE GENOMIC DNA]</scope>
    <source>
        <strain evidence="10">DT92</strain>
    </source>
</reference>
<dbReference type="PROSITE" id="PS00041">
    <property type="entry name" value="HTH_ARAC_FAMILY_1"/>
    <property type="match status" value="1"/>
</dbReference>
<dbReference type="Proteomes" id="UP001597344">
    <property type="component" value="Unassembled WGS sequence"/>
</dbReference>
<name>A0ABW5AWY7_9FLAO</name>
<keyword evidence="6" id="KW-1133">Transmembrane helix</keyword>
<evidence type="ECO:0000256" key="2">
    <source>
        <dbReference type="ARBA" id="ARBA00023125"/>
    </source>
</evidence>
<sequence length="539" mass="62648">MLKIIITISLLFVFTTQVNAQLELKNTPEKKIERLTEHQSNYYDKGDYEKFKLYTDSILQIARKNNLKEIEIDAIIRLGVYYKKKAEYDEALSYYLKALEKSKTIPDTFKKQTVILINAGNIYNVIKDTTRAKASFTEALGYIQKHKGPDIYKMACYIGLGGVASVKKEYEKSLDYHLKAKEIGEKLNRDDIIIAALNNMADNYLNLEKYNNSLESSEKALRLYTNKQSLERRALSLFLKGAALLKLKKYDEGILALQMAQGIAFTNEYQSIQMDTHRKLAEAFEEKGDLKRANIELKQYKKYKELYLKTLSKTDRVLIEQELAEKEEVLARLNNDITKLSSEKKYYLVLGLICIFVLSGILLFYVKRNKLTKLEAIQLKEDRLLLKNENEALKTKIYKLAEQNTSPSNSKENNATSYQKSSLSQEDRELYLKRILEYMETEKPFLDMDIKQSDIAENLSMTVHQFSEVLNVSLKKNFNNFINLYRINEAKKMMKKPEYENYKILAIAYEAGFNSKTSFNRVFKQLVGQTPSEYKQQFG</sequence>